<evidence type="ECO:0000313" key="1">
    <source>
        <dbReference type="EMBL" id="JAH99202.1"/>
    </source>
</evidence>
<name>A0A0E9X8W9_ANGAN</name>
<dbReference type="EMBL" id="GBXM01009375">
    <property type="protein sequence ID" value="JAH99202.1"/>
    <property type="molecule type" value="Transcribed_RNA"/>
</dbReference>
<reference evidence="1" key="1">
    <citation type="submission" date="2014-11" db="EMBL/GenBank/DDBJ databases">
        <authorList>
            <person name="Amaro Gonzalez C."/>
        </authorList>
    </citation>
    <scope>NUCLEOTIDE SEQUENCE</scope>
</reference>
<dbReference type="AlphaFoldDB" id="A0A0E9X8W9"/>
<sequence length="22" mass="2492">MKASDVYIWELLLTAGVEGRHC</sequence>
<accession>A0A0E9X8W9</accession>
<organism evidence="1">
    <name type="scientific">Anguilla anguilla</name>
    <name type="common">European freshwater eel</name>
    <name type="synonym">Muraena anguilla</name>
    <dbReference type="NCBI Taxonomy" id="7936"/>
    <lineage>
        <taxon>Eukaryota</taxon>
        <taxon>Metazoa</taxon>
        <taxon>Chordata</taxon>
        <taxon>Craniata</taxon>
        <taxon>Vertebrata</taxon>
        <taxon>Euteleostomi</taxon>
        <taxon>Actinopterygii</taxon>
        <taxon>Neopterygii</taxon>
        <taxon>Teleostei</taxon>
        <taxon>Anguilliformes</taxon>
        <taxon>Anguillidae</taxon>
        <taxon>Anguilla</taxon>
    </lineage>
</organism>
<reference evidence="1" key="2">
    <citation type="journal article" date="2015" name="Fish Shellfish Immunol.">
        <title>Early steps in the European eel (Anguilla anguilla)-Vibrio vulnificus interaction in the gills: Role of the RtxA13 toxin.</title>
        <authorList>
            <person name="Callol A."/>
            <person name="Pajuelo D."/>
            <person name="Ebbesson L."/>
            <person name="Teles M."/>
            <person name="MacKenzie S."/>
            <person name="Amaro C."/>
        </authorList>
    </citation>
    <scope>NUCLEOTIDE SEQUENCE</scope>
</reference>
<proteinExistence type="predicted"/>
<protein>
    <submittedName>
        <fullName evidence="1">Uncharacterized protein</fullName>
    </submittedName>
</protein>